<evidence type="ECO:0000313" key="3">
    <source>
        <dbReference type="Proteomes" id="UP001161247"/>
    </source>
</evidence>
<feature type="region of interest" description="Disordered" evidence="1">
    <location>
        <begin position="251"/>
        <end position="271"/>
    </location>
</feature>
<organism evidence="2 3">
    <name type="scientific">Oldenlandia corymbosa var. corymbosa</name>
    <dbReference type="NCBI Taxonomy" id="529605"/>
    <lineage>
        <taxon>Eukaryota</taxon>
        <taxon>Viridiplantae</taxon>
        <taxon>Streptophyta</taxon>
        <taxon>Embryophyta</taxon>
        <taxon>Tracheophyta</taxon>
        <taxon>Spermatophyta</taxon>
        <taxon>Magnoliopsida</taxon>
        <taxon>eudicotyledons</taxon>
        <taxon>Gunneridae</taxon>
        <taxon>Pentapetalae</taxon>
        <taxon>asterids</taxon>
        <taxon>lamiids</taxon>
        <taxon>Gentianales</taxon>
        <taxon>Rubiaceae</taxon>
        <taxon>Rubioideae</taxon>
        <taxon>Spermacoceae</taxon>
        <taxon>Hedyotis-Oldenlandia complex</taxon>
        <taxon>Oldenlandia</taxon>
    </lineage>
</organism>
<evidence type="ECO:0000313" key="2">
    <source>
        <dbReference type="EMBL" id="CAI9103380.1"/>
    </source>
</evidence>
<proteinExistence type="predicted"/>
<gene>
    <name evidence="2" type="ORF">OLC1_LOCUS12568</name>
</gene>
<dbReference type="AlphaFoldDB" id="A0AAV1D8J5"/>
<protein>
    <submittedName>
        <fullName evidence="2">OLC1v1001846C1</fullName>
    </submittedName>
</protein>
<dbReference type="EMBL" id="OX459121">
    <property type="protein sequence ID" value="CAI9103380.1"/>
    <property type="molecule type" value="Genomic_DNA"/>
</dbReference>
<dbReference type="Proteomes" id="UP001161247">
    <property type="component" value="Chromosome 4"/>
</dbReference>
<evidence type="ECO:0000256" key="1">
    <source>
        <dbReference type="SAM" id="MobiDB-lite"/>
    </source>
</evidence>
<reference evidence="2" key="1">
    <citation type="submission" date="2023-03" db="EMBL/GenBank/DDBJ databases">
        <authorList>
            <person name="Julca I."/>
        </authorList>
    </citation>
    <scope>NUCLEOTIDE SEQUENCE</scope>
</reference>
<sequence>MGHQGQRHSTIHKIDVVETSETKLSSIDNGLKDMDASLNGHGHIRHSGPSHQVSSSSPLEHEEQCFLNSAGVEFAATSEMKLSSIEGSSGNVFKKSECSDDSCVRQSGFISNIASDSPNPSHQEQGQLIMLDSDDTKDTSPTTNEMSKGTISNGWPYGAAAASAFISSQFSLQNKSILMTLSVDQAKASTTTSLVTGEVSAELISNNSDQARQLDLLADSVSLEQLDQNHLKTHQDKQVNMGKIKLPEEKSVPKKGFHGNKSQVRHTDSGGNRVKQMVVPSQAKGCSNHAWIYDKRGSVRLNNKRHKVAKKDVDMKPKVNEDKECNEDNRLKNDEAELKVVKPMEEQQIQSQLKDDNNQLALSGINLASTINKEKICKQTSNTVSGSAISFPVFIQFDSQSEGRCEQPINFSLIVQGRDSLAVTDKEGAKEIGSNIVSSVTATNPVLKKFNNQFEVRRERVTTSSLNQGRHFSTVTKEVKNKGVVPGVKVQDDEKQKVNSAFSSPTLDARFSPKSGLSVNMAQE</sequence>
<keyword evidence="3" id="KW-1185">Reference proteome</keyword>
<name>A0AAV1D8J5_OLDCO</name>
<accession>A0AAV1D8J5</accession>